<comment type="caution">
    <text evidence="2">The sequence shown here is derived from an EMBL/GenBank/DDBJ whole genome shotgun (WGS) entry which is preliminary data.</text>
</comment>
<dbReference type="NCBIfam" id="TIGR02532">
    <property type="entry name" value="IV_pilin_GFxxxE"/>
    <property type="match status" value="1"/>
</dbReference>
<gene>
    <name evidence="2" type="ORF">ENL19_01085</name>
</gene>
<organism evidence="2">
    <name type="scientific">candidate division WOR-3 bacterium</name>
    <dbReference type="NCBI Taxonomy" id="2052148"/>
    <lineage>
        <taxon>Bacteria</taxon>
        <taxon>Bacteria division WOR-3</taxon>
    </lineage>
</organism>
<evidence type="ECO:0000256" key="1">
    <source>
        <dbReference type="SAM" id="Phobius"/>
    </source>
</evidence>
<name>A0A7C5DBQ7_UNCW3</name>
<dbReference type="Gene3D" id="3.30.700.10">
    <property type="entry name" value="Glycoprotein, Type 4 Pilin"/>
    <property type="match status" value="1"/>
</dbReference>
<keyword evidence="1" id="KW-0812">Transmembrane</keyword>
<accession>A0A7C5DBQ7</accession>
<feature type="transmembrane region" description="Helical" evidence="1">
    <location>
        <begin position="7"/>
        <end position="28"/>
    </location>
</feature>
<dbReference type="InterPro" id="IPR012902">
    <property type="entry name" value="N_methyl_site"/>
</dbReference>
<keyword evidence="1" id="KW-1133">Transmembrane helix</keyword>
<dbReference type="SUPFAM" id="SSF54523">
    <property type="entry name" value="Pili subunits"/>
    <property type="match status" value="1"/>
</dbReference>
<dbReference type="PROSITE" id="PS00409">
    <property type="entry name" value="PROKAR_NTER_METHYL"/>
    <property type="match status" value="1"/>
</dbReference>
<proteinExistence type="predicted"/>
<dbReference type="EMBL" id="DRTB01000074">
    <property type="protein sequence ID" value="HHE04637.1"/>
    <property type="molecule type" value="Genomic_DNA"/>
</dbReference>
<keyword evidence="1" id="KW-0472">Membrane</keyword>
<evidence type="ECO:0000313" key="2">
    <source>
        <dbReference type="EMBL" id="HHE04637.1"/>
    </source>
</evidence>
<dbReference type="AlphaFoldDB" id="A0A7C5DBQ7"/>
<dbReference type="Proteomes" id="UP000886110">
    <property type="component" value="Unassembled WGS sequence"/>
</dbReference>
<dbReference type="InterPro" id="IPR045584">
    <property type="entry name" value="Pilin-like"/>
</dbReference>
<protein>
    <submittedName>
        <fullName evidence="2">Prepilin-type N-terminal cleavage/methylation domain-containing protein</fullName>
    </submittedName>
</protein>
<sequence length="40" mass="4305">MKRGFTLIEMVVILGVLAILAAILVPVVEKSINEARVARA</sequence>
<dbReference type="Pfam" id="PF07963">
    <property type="entry name" value="N_methyl"/>
    <property type="match status" value="1"/>
</dbReference>
<reference evidence="2" key="1">
    <citation type="journal article" date="2020" name="mSystems">
        <title>Genome- and Community-Level Interaction Insights into Carbon Utilization and Element Cycling Functions of Hydrothermarchaeota in Hydrothermal Sediment.</title>
        <authorList>
            <person name="Zhou Z."/>
            <person name="Liu Y."/>
            <person name="Xu W."/>
            <person name="Pan J."/>
            <person name="Luo Z.H."/>
            <person name="Li M."/>
        </authorList>
    </citation>
    <scope>NUCLEOTIDE SEQUENCE [LARGE SCALE GENOMIC DNA]</scope>
    <source>
        <strain evidence="2">HyVt-74</strain>
    </source>
</reference>